<dbReference type="InterPro" id="IPR028098">
    <property type="entry name" value="Glyco_trans_4-like_N"/>
</dbReference>
<dbReference type="Pfam" id="PF13692">
    <property type="entry name" value="Glyco_trans_1_4"/>
    <property type="match status" value="1"/>
</dbReference>
<dbReference type="Gene3D" id="3.40.50.2000">
    <property type="entry name" value="Glycogen Phosphorylase B"/>
    <property type="match status" value="2"/>
</dbReference>
<name>A0ABS7MIS9_9ACTN</name>
<dbReference type="PANTHER" id="PTHR45947:SF3">
    <property type="entry name" value="SULFOQUINOVOSYL TRANSFERASE SQD2"/>
    <property type="match status" value="1"/>
</dbReference>
<sequence>MSRARRIAVLSVDAKLGNEVRGATRYTYLASLLAEHGFEVDFITASFQHWEKRQRNLASLDYAAHPFRVRFIEEPSYPANMCPQRIWAHHVMARRVRAYFDEHPDYDLIYCQIPPNDVAAAAARSAHRHKIPFVIDVNDLWPEAFRMALNVPIISDLLFAPFARQARRAFALADAVVGTSESYAARAFRDRAEDIPKLVLYVGNDLATFDAEVKAHAASIRESSAQGAPSMFTSPAHEVFRVAYAGNISPLYDLATLVRAVARAARENPAIELVVLGDGPDRAAIESVAKQTACPARFLGYLPYGEMAAHLACSNVVVNSLVAGAPQSVPTKIGDYLAAGVPMINSSMDKEFRSKVCRDGFGINVQPGDVAGLADVLVALSHDRARCTKLGHAARSVAEREFDRAQSYLRAVELIDRLSAR</sequence>
<keyword evidence="1" id="KW-0328">Glycosyltransferase</keyword>
<proteinExistence type="predicted"/>
<feature type="domain" description="Glycosyltransferase subfamily 4-like N-terminal" evidence="3">
    <location>
        <begin position="23"/>
        <end position="190"/>
    </location>
</feature>
<keyword evidence="2" id="KW-0808">Transferase</keyword>
<dbReference type="Proteomes" id="UP000700908">
    <property type="component" value="Unassembled WGS sequence"/>
</dbReference>
<gene>
    <name evidence="4" type="ORF">K6V98_01285</name>
</gene>
<dbReference type="PANTHER" id="PTHR45947">
    <property type="entry name" value="SULFOQUINOVOSYL TRANSFERASE SQD2"/>
    <property type="match status" value="1"/>
</dbReference>
<reference evidence="4 5" key="1">
    <citation type="submission" date="2021-08" db="EMBL/GenBank/DDBJ databases">
        <title>Collinsella faecalis sp. nov. isolated from swine faeces.</title>
        <authorList>
            <person name="Oh B.S."/>
            <person name="Lee J.H."/>
        </authorList>
    </citation>
    <scope>NUCLEOTIDE SEQUENCE [LARGE SCALE GENOMIC DNA]</scope>
    <source>
        <strain evidence="4 5">AGMB00827</strain>
    </source>
</reference>
<protein>
    <submittedName>
        <fullName evidence="4">Glycosyltransferase family 4 protein</fullName>
    </submittedName>
</protein>
<dbReference type="InterPro" id="IPR050194">
    <property type="entry name" value="Glycosyltransferase_grp1"/>
</dbReference>
<evidence type="ECO:0000313" key="4">
    <source>
        <dbReference type="EMBL" id="MBY4797001.1"/>
    </source>
</evidence>
<organism evidence="4 5">
    <name type="scientific">Collinsella ureilytica</name>
    <dbReference type="NCBI Taxonomy" id="2869515"/>
    <lineage>
        <taxon>Bacteria</taxon>
        <taxon>Bacillati</taxon>
        <taxon>Actinomycetota</taxon>
        <taxon>Coriobacteriia</taxon>
        <taxon>Coriobacteriales</taxon>
        <taxon>Coriobacteriaceae</taxon>
        <taxon>Collinsella</taxon>
    </lineage>
</organism>
<keyword evidence="5" id="KW-1185">Reference proteome</keyword>
<dbReference type="CDD" id="cd03794">
    <property type="entry name" value="GT4_WbuB-like"/>
    <property type="match status" value="1"/>
</dbReference>
<accession>A0ABS7MIS9</accession>
<dbReference type="EMBL" id="JAIMFO010000004">
    <property type="protein sequence ID" value="MBY4797001.1"/>
    <property type="molecule type" value="Genomic_DNA"/>
</dbReference>
<evidence type="ECO:0000313" key="5">
    <source>
        <dbReference type="Proteomes" id="UP000700908"/>
    </source>
</evidence>
<comment type="caution">
    <text evidence="4">The sequence shown here is derived from an EMBL/GenBank/DDBJ whole genome shotgun (WGS) entry which is preliminary data.</text>
</comment>
<dbReference type="RefSeq" id="WP_222198712.1">
    <property type="nucleotide sequence ID" value="NZ_JAIMFO010000004.1"/>
</dbReference>
<evidence type="ECO:0000259" key="3">
    <source>
        <dbReference type="Pfam" id="PF13579"/>
    </source>
</evidence>
<dbReference type="SUPFAM" id="SSF53756">
    <property type="entry name" value="UDP-Glycosyltransferase/glycogen phosphorylase"/>
    <property type="match status" value="1"/>
</dbReference>
<evidence type="ECO:0000256" key="1">
    <source>
        <dbReference type="ARBA" id="ARBA00022676"/>
    </source>
</evidence>
<dbReference type="Pfam" id="PF13579">
    <property type="entry name" value="Glyco_trans_4_4"/>
    <property type="match status" value="1"/>
</dbReference>
<evidence type="ECO:0000256" key="2">
    <source>
        <dbReference type="ARBA" id="ARBA00022679"/>
    </source>
</evidence>